<keyword evidence="3 4" id="KW-0408">Iron</keyword>
<dbReference type="AlphaFoldDB" id="E4U3F4"/>
<evidence type="ECO:0000256" key="3">
    <source>
        <dbReference type="ARBA" id="ARBA00023004"/>
    </source>
</evidence>
<organism evidence="7 8">
    <name type="scientific">Sulfuricurvum kujiense (strain ATCC BAA-921 / DSM 16994 / JCM 11577 / YK-1)</name>
    <dbReference type="NCBI Taxonomy" id="709032"/>
    <lineage>
        <taxon>Bacteria</taxon>
        <taxon>Pseudomonadati</taxon>
        <taxon>Campylobacterota</taxon>
        <taxon>Epsilonproteobacteria</taxon>
        <taxon>Campylobacterales</taxon>
        <taxon>Sulfurimonadaceae</taxon>
        <taxon>Sulfuricurvum</taxon>
    </lineage>
</organism>
<gene>
    <name evidence="7" type="ordered locus">Sulku_2561</name>
</gene>
<dbReference type="InterPro" id="IPR036909">
    <property type="entry name" value="Cyt_c-like_dom_sf"/>
</dbReference>
<keyword evidence="2 4" id="KW-0479">Metal-binding</keyword>
<evidence type="ECO:0000256" key="1">
    <source>
        <dbReference type="ARBA" id="ARBA00022617"/>
    </source>
</evidence>
<dbReference type="GO" id="GO:0020037">
    <property type="term" value="F:heme binding"/>
    <property type="evidence" value="ECO:0007669"/>
    <property type="project" value="InterPro"/>
</dbReference>
<dbReference type="EMBL" id="CP002356">
    <property type="protein sequence ID" value="ADR35220.1"/>
    <property type="molecule type" value="Genomic_DNA"/>
</dbReference>
<evidence type="ECO:0000256" key="2">
    <source>
        <dbReference type="ARBA" id="ARBA00022723"/>
    </source>
</evidence>
<evidence type="ECO:0000256" key="4">
    <source>
        <dbReference type="PROSITE-ProRule" id="PRU00433"/>
    </source>
</evidence>
<dbReference type="GO" id="GO:0009055">
    <property type="term" value="F:electron transfer activity"/>
    <property type="evidence" value="ECO:0007669"/>
    <property type="project" value="InterPro"/>
</dbReference>
<sequence>MKKLAVGLIFVTTSMFAVELGQNFAFKNGEHAFQKVCFHCHSLKTAPHSIYTKMDDAEGVKLRAEGIFQTVRHGSNAMPAFRKSEIDDAVLRDLATKLANGTITDPSLK</sequence>
<name>E4U3F4_SULKY</name>
<dbReference type="PROSITE" id="PS51007">
    <property type="entry name" value="CYTC"/>
    <property type="match status" value="1"/>
</dbReference>
<evidence type="ECO:0000259" key="6">
    <source>
        <dbReference type="PROSITE" id="PS51007"/>
    </source>
</evidence>
<dbReference type="OrthoDB" id="9808312at2"/>
<evidence type="ECO:0000256" key="5">
    <source>
        <dbReference type="SAM" id="SignalP"/>
    </source>
</evidence>
<keyword evidence="5" id="KW-0732">Signal</keyword>
<geneLocation type="plasmid" evidence="7 8">
    <name>pSULKU01</name>
</geneLocation>
<keyword evidence="1 4" id="KW-0349">Heme</keyword>
<feature type="signal peptide" evidence="5">
    <location>
        <begin position="1"/>
        <end position="17"/>
    </location>
</feature>
<dbReference type="Pfam" id="PF13442">
    <property type="entry name" value="Cytochrome_CBB3"/>
    <property type="match status" value="1"/>
</dbReference>
<dbReference type="SUPFAM" id="SSF46626">
    <property type="entry name" value="Cytochrome c"/>
    <property type="match status" value="1"/>
</dbReference>
<proteinExistence type="predicted"/>
<dbReference type="InterPro" id="IPR009056">
    <property type="entry name" value="Cyt_c-like_dom"/>
</dbReference>
<feature type="chain" id="PRO_5003188518" evidence="5">
    <location>
        <begin position="18"/>
        <end position="109"/>
    </location>
</feature>
<keyword evidence="8" id="KW-1185">Reference proteome</keyword>
<dbReference type="Gene3D" id="1.10.760.10">
    <property type="entry name" value="Cytochrome c-like domain"/>
    <property type="match status" value="1"/>
</dbReference>
<dbReference type="eggNOG" id="COG2010">
    <property type="taxonomic scope" value="Bacteria"/>
</dbReference>
<reference evidence="7 8" key="1">
    <citation type="journal article" date="2012" name="Stand. Genomic Sci.">
        <title>Complete genome sequence of the sulfur compounds oxidizing chemolithoautotroph Sulfuricurvum kujiense type strain (YK-1(T)).</title>
        <authorList>
            <person name="Han C."/>
            <person name="Kotsyurbenko O."/>
            <person name="Chertkov O."/>
            <person name="Held B."/>
            <person name="Lapidus A."/>
            <person name="Nolan M."/>
            <person name="Lucas S."/>
            <person name="Hammon N."/>
            <person name="Deshpande S."/>
            <person name="Cheng J.F."/>
            <person name="Tapia R."/>
            <person name="Goodwin L.A."/>
            <person name="Pitluck S."/>
            <person name="Liolios K."/>
            <person name="Pagani I."/>
            <person name="Ivanova N."/>
            <person name="Mavromatis K."/>
            <person name="Mikhailova N."/>
            <person name="Pati A."/>
            <person name="Chen A."/>
            <person name="Palaniappan K."/>
            <person name="Land M."/>
            <person name="Hauser L."/>
            <person name="Chang Y.J."/>
            <person name="Jeffries C.D."/>
            <person name="Brambilla E.M."/>
            <person name="Rohde M."/>
            <person name="Spring S."/>
            <person name="Sikorski J."/>
            <person name="Goker M."/>
            <person name="Woyke T."/>
            <person name="Bristow J."/>
            <person name="Eisen J.A."/>
            <person name="Markowitz V."/>
            <person name="Hugenholtz P."/>
            <person name="Kyrpides N.C."/>
            <person name="Klenk H.P."/>
            <person name="Detter J.C."/>
        </authorList>
    </citation>
    <scope>NUCLEOTIDE SEQUENCE [LARGE SCALE GENOMIC DNA]</scope>
    <source>
        <strain evidence="8">ATCC BAA-921 / DSM 16994 / JCM 11577 / YK-1</strain>
    </source>
</reference>
<evidence type="ECO:0000313" key="8">
    <source>
        <dbReference type="Proteomes" id="UP000008721"/>
    </source>
</evidence>
<dbReference type="RefSeq" id="WP_013449832.1">
    <property type="nucleotide sequence ID" value="NC_014754.1"/>
</dbReference>
<protein>
    <submittedName>
        <fullName evidence="7">p-cresol methylhydroxylase subunit</fullName>
    </submittedName>
</protein>
<evidence type="ECO:0000313" key="7">
    <source>
        <dbReference type="EMBL" id="ADR35220.1"/>
    </source>
</evidence>
<dbReference type="Proteomes" id="UP000008721">
    <property type="component" value="Plasmid pSULKU01"/>
</dbReference>
<keyword evidence="7" id="KW-0614">Plasmid</keyword>
<dbReference type="HOGENOM" id="CLU_2182631_0_0_7"/>
<dbReference type="KEGG" id="sku:Sulku_2561"/>
<dbReference type="GO" id="GO:0046872">
    <property type="term" value="F:metal ion binding"/>
    <property type="evidence" value="ECO:0007669"/>
    <property type="project" value="UniProtKB-KW"/>
</dbReference>
<feature type="domain" description="Cytochrome c" evidence="6">
    <location>
        <begin position="24"/>
        <end position="102"/>
    </location>
</feature>
<accession>E4U3F4</accession>